<protein>
    <submittedName>
        <fullName evidence="2">Por secretion system C-terminal sorting domain-containing protein</fullName>
    </submittedName>
</protein>
<dbReference type="STRING" id="305507.SAMN04489724_3392"/>
<dbReference type="OrthoDB" id="812447at2"/>
<dbReference type="AlphaFoldDB" id="A0A1I7CSK4"/>
<proteinExistence type="predicted"/>
<dbReference type="Proteomes" id="UP000199673">
    <property type="component" value="Unassembled WGS sequence"/>
</dbReference>
<dbReference type="InterPro" id="IPR026444">
    <property type="entry name" value="Secre_tail"/>
</dbReference>
<dbReference type="Pfam" id="PF18962">
    <property type="entry name" value="Por_Secre_tail"/>
    <property type="match status" value="1"/>
</dbReference>
<keyword evidence="3" id="KW-1185">Reference proteome</keyword>
<name>A0A1I7CSK4_9BACT</name>
<evidence type="ECO:0000259" key="1">
    <source>
        <dbReference type="Pfam" id="PF18962"/>
    </source>
</evidence>
<organism evidence="2 3">
    <name type="scientific">Algoriphagus locisalis</name>
    <dbReference type="NCBI Taxonomy" id="305507"/>
    <lineage>
        <taxon>Bacteria</taxon>
        <taxon>Pseudomonadati</taxon>
        <taxon>Bacteroidota</taxon>
        <taxon>Cytophagia</taxon>
        <taxon>Cytophagales</taxon>
        <taxon>Cyclobacteriaceae</taxon>
        <taxon>Algoriphagus</taxon>
    </lineage>
</organism>
<accession>A0A1I7CSK4</accession>
<evidence type="ECO:0000313" key="3">
    <source>
        <dbReference type="Proteomes" id="UP000199673"/>
    </source>
</evidence>
<sequence>MKTRGKTLACRALFHSRIYLIFLAVAFWCLVLNASLGQEIGAYRSVASGNYGNINIWEIFDGTVWSAASIKPGQTNDIYIDVGHLVTLTGDEEAKSVFINAQASAGEKLNLNGNNLDIYGSLQGFDGAAPGIPNRAWNSINWIGNSITSTLTFKGNSRAIIKLDTWTGQSDRSRYSVVFDPGPSVELIIEEAFKALSFTIKSGSVYQKIDNNSAPSKCPTFSFNTETTIYGSGDYGEFHIEPGAKLVSDCDSDILFRSASLSAALFDLQSGGELILEGTSPQIEAANFQLNGKVTFNKNSGTQNFISKSFASSVLPLKFHDLEIQGSQNVTLPPAISVTGNITQSGTGQFQMNNTHLTFEGAEDQIISGFALNPQDLTVNKSGGEVAFDQNLTVLRNLSMQDGKLNFQNNTLTINTSSDGTLDYQGGSWENLTSFTYANAPTSFEASNATFPFGDRYHGGIRKVQMLGTNAGGDLTIDYTEYNGADFNPGFSDSDATPILYRLFSYFNFSGLNSSSNPLELRISAKNLIVDEPEDLRLVCTGYAAPGTHIESSDTDNLWAIRSLTFDDLSDKNFTVGSFRTLSILPVTWLSVSAQVKGNSRQITWSVASEKDNEKFEIYTSENGLENWLKIGEIPSQGNSETPTFYSFKDENYSQSLTSYYQIRVVDFFGQESWSEVVRLEGKLPSLADQLTIYPNPHSMGKIWVSLPETFKSEYTQVSINSTQGALISSFSFSEVRLSDKLQEMNPGVYIITFSNTDTSIQTRWIKR</sequence>
<dbReference type="Gene3D" id="2.60.40.10">
    <property type="entry name" value="Immunoglobulins"/>
    <property type="match status" value="1"/>
</dbReference>
<feature type="domain" description="Secretion system C-terminal sorting" evidence="1">
    <location>
        <begin position="693"/>
        <end position="763"/>
    </location>
</feature>
<dbReference type="EMBL" id="FPBF01000005">
    <property type="protein sequence ID" value="SFU02430.1"/>
    <property type="molecule type" value="Genomic_DNA"/>
</dbReference>
<reference evidence="3" key="1">
    <citation type="submission" date="2016-10" db="EMBL/GenBank/DDBJ databases">
        <authorList>
            <person name="Varghese N."/>
            <person name="Submissions S."/>
        </authorList>
    </citation>
    <scope>NUCLEOTIDE SEQUENCE [LARGE SCALE GENOMIC DNA]</scope>
    <source>
        <strain evidence="3">DSM 23445</strain>
    </source>
</reference>
<dbReference type="InterPro" id="IPR013783">
    <property type="entry name" value="Ig-like_fold"/>
</dbReference>
<dbReference type="NCBIfam" id="TIGR04183">
    <property type="entry name" value="Por_Secre_tail"/>
    <property type="match status" value="1"/>
</dbReference>
<gene>
    <name evidence="2" type="ORF">SAMN04489724_3392</name>
</gene>
<evidence type="ECO:0000313" key="2">
    <source>
        <dbReference type="EMBL" id="SFU02430.1"/>
    </source>
</evidence>